<accession>A0ABX1RSK7</accession>
<proteinExistence type="predicted"/>
<keyword evidence="3" id="KW-0479">Metal-binding</keyword>
<evidence type="ECO:0000256" key="6">
    <source>
        <dbReference type="ARBA" id="ARBA00023004"/>
    </source>
</evidence>
<dbReference type="InterPro" id="IPR050722">
    <property type="entry name" value="Pyruvate:ferred/Flavod_OxRd"/>
</dbReference>
<dbReference type="InterPro" id="IPR002880">
    <property type="entry name" value="Pyrv_Fd/Flavodoxin_OxRdtase_N"/>
</dbReference>
<dbReference type="SUPFAM" id="SSF52922">
    <property type="entry name" value="TK C-terminal domain-like"/>
    <property type="match status" value="1"/>
</dbReference>
<dbReference type="Gene3D" id="3.40.50.920">
    <property type="match status" value="1"/>
</dbReference>
<dbReference type="PROSITE" id="PS00198">
    <property type="entry name" value="4FE4S_FER_1"/>
    <property type="match status" value="1"/>
</dbReference>
<evidence type="ECO:0000259" key="8">
    <source>
        <dbReference type="PROSITE" id="PS51379"/>
    </source>
</evidence>
<dbReference type="Gene3D" id="3.30.70.20">
    <property type="match status" value="1"/>
</dbReference>
<feature type="domain" description="4Fe-4S ferredoxin-type" evidence="8">
    <location>
        <begin position="655"/>
        <end position="684"/>
    </location>
</feature>
<dbReference type="Pfam" id="PF01855">
    <property type="entry name" value="POR_N"/>
    <property type="match status" value="1"/>
</dbReference>
<dbReference type="InterPro" id="IPR017900">
    <property type="entry name" value="4Fe4S_Fe_S_CS"/>
</dbReference>
<keyword evidence="2" id="KW-0004">4Fe-4S</keyword>
<keyword evidence="10" id="KW-1185">Reference proteome</keyword>
<keyword evidence="6" id="KW-0408">Iron</keyword>
<dbReference type="Pfam" id="PF01558">
    <property type="entry name" value="POR"/>
    <property type="match status" value="1"/>
</dbReference>
<evidence type="ECO:0000313" key="9">
    <source>
        <dbReference type="EMBL" id="NMH86151.1"/>
    </source>
</evidence>
<dbReference type="CDD" id="cd07034">
    <property type="entry name" value="TPP_PYR_PFOR_IOR-alpha_like"/>
    <property type="match status" value="1"/>
</dbReference>
<evidence type="ECO:0000256" key="7">
    <source>
        <dbReference type="ARBA" id="ARBA00023014"/>
    </source>
</evidence>
<evidence type="ECO:0000256" key="1">
    <source>
        <dbReference type="ARBA" id="ARBA00022448"/>
    </source>
</evidence>
<protein>
    <submittedName>
        <fullName evidence="9">4Fe-4S binding protein</fullName>
    </submittedName>
</protein>
<evidence type="ECO:0000256" key="3">
    <source>
        <dbReference type="ARBA" id="ARBA00022723"/>
    </source>
</evidence>
<dbReference type="PANTHER" id="PTHR32154:SF0">
    <property type="entry name" value="PYRUVATE-FLAVODOXIN OXIDOREDUCTASE-RELATED"/>
    <property type="match status" value="1"/>
</dbReference>
<dbReference type="InterPro" id="IPR019752">
    <property type="entry name" value="Pyrv/ketoisovalerate_OxRed_cat"/>
</dbReference>
<keyword evidence="4" id="KW-0249">Electron transport</keyword>
<dbReference type="InterPro" id="IPR011766">
    <property type="entry name" value="TPP_enzyme_TPP-bd"/>
</dbReference>
<dbReference type="SUPFAM" id="SSF52518">
    <property type="entry name" value="Thiamin diphosphate-binding fold (THDP-binding)"/>
    <property type="match status" value="2"/>
</dbReference>
<dbReference type="Pfam" id="PF12838">
    <property type="entry name" value="Fer4_7"/>
    <property type="match status" value="1"/>
</dbReference>
<sequence>MKTTKQSILNANQAVAYIAYKTNEVFPIYPITPASEMSELVEQWSSEAKQNGFKNIPSIFQMQSEAGVAGAMHGVLQTGSLSTTFTASQGLLLMLPNMYKIAGELTPNVIHVATRSIATHALSVFGDHSDIMAVRQSGYAMLGSASVQEAQDFALIAQAATLKSRIPFVHFFDGFRTSHEINKIETIQNETIQFMMDLKDIEKHRDRALNPNNPVIRGTAQNSNVFFQSREAINPFYDACPDIVQKQMDTFALLTGRSYKLFDYTGDLNAEHIIISMASSTETTEETIVHLNKKGEKLGLIKVRLFRPFSTKHLIEALPKSVKSIAVLDRTKEPGATGEPLYLDVVQSISEAFQNNKITVFPKIVGGRYGLASKEFTPAMVQAIFNNLKKEQPKNNFTVGINDDVKNLSLDFSSTIQIKNASYEAIFYQEKNKKELQSFSNTLSIIGKKKDTYVQGYTQCDYKKSNSYDISHLRISNTIIKAPYLIEQADFIGCQHVNLTQNDNIIQQLKPTATLLVNTSLKSKAFWQSLSVKTQQQIIEQNINLLIVDNAELSQLNSLKNDSLSELHACFLALKKDLIYSDTIADLNDFIYQVDTSVITQNEKTISNYDVHFNNSLLGKLLANKGQNAPVSLLPLDGTYPSNTSKFNPIQQSEFLPEWHEDLCTQCGACSMACPQGALRVKAYNDTYLENSPSNFKSVKATESDWKVDLLNYTIQINPEQCNGCNNCVDACPEKALSMVNKSLVFKSEKEKWNHFEIIPEFNREKIDATKVSQQQLQEPLFKYSIGVEGCGEAPYLKLISQLFGDRLLVANATGASSIFGGALPTTPWSKNRKGLGPAWSNSLFEDNAEFGLGYRLSIDQQEKQAKTLLLKLAGQLDANLVRNILNAKQVTETEINQQRSRIELLKEQLKTIPSAEAKQLLNITDSLVKKSIWIVGGDGWAYDIGYGGLDHVIASGKNVNILVLDNEVYDNTGGQASKATPFGAEAKFTFNGKQKQKKDLGLFAMNYDHVYVASVAIGANQEQTLKAFNEAESFDGPSIIIAYSHSSSHGIDMKHPSKYHQAAVQSGQWLLYRNDPRRETKRLNPLQLDSEVPSIPIQDYLKLEARFSKLFPKDNKQYNLLINNIQKAVNKRFNKYLNMSSNYYANRTKLLQDNNIKRQLTYKK</sequence>
<evidence type="ECO:0000256" key="2">
    <source>
        <dbReference type="ARBA" id="ARBA00022485"/>
    </source>
</evidence>
<evidence type="ECO:0000256" key="5">
    <source>
        <dbReference type="ARBA" id="ARBA00023002"/>
    </source>
</evidence>
<dbReference type="PROSITE" id="PS51379">
    <property type="entry name" value="4FE4S_FER_2"/>
    <property type="match status" value="2"/>
</dbReference>
<name>A0ABX1RSK7_9FLAO</name>
<dbReference type="SUPFAM" id="SSF54862">
    <property type="entry name" value="4Fe-4S ferredoxins"/>
    <property type="match status" value="1"/>
</dbReference>
<comment type="caution">
    <text evidence="9">The sequence shown here is derived from an EMBL/GenBank/DDBJ whole genome shotgun (WGS) entry which is preliminary data.</text>
</comment>
<dbReference type="Gene3D" id="3.40.920.10">
    <property type="entry name" value="Pyruvate-ferredoxin oxidoreductase, PFOR, domain III"/>
    <property type="match status" value="1"/>
</dbReference>
<feature type="domain" description="4Fe-4S ferredoxin-type" evidence="8">
    <location>
        <begin position="713"/>
        <end position="742"/>
    </location>
</feature>
<keyword evidence="7" id="KW-0411">Iron-sulfur</keyword>
<dbReference type="Pfam" id="PF02775">
    <property type="entry name" value="TPP_enzyme_C"/>
    <property type="match status" value="1"/>
</dbReference>
<keyword evidence="5" id="KW-0560">Oxidoreductase</keyword>
<dbReference type="EMBL" id="JABBHF010000001">
    <property type="protein sequence ID" value="NMH86151.1"/>
    <property type="molecule type" value="Genomic_DNA"/>
</dbReference>
<dbReference type="PANTHER" id="PTHR32154">
    <property type="entry name" value="PYRUVATE-FLAVODOXIN OXIDOREDUCTASE-RELATED"/>
    <property type="match status" value="1"/>
</dbReference>
<dbReference type="InterPro" id="IPR017896">
    <property type="entry name" value="4Fe4S_Fe-S-bd"/>
</dbReference>
<reference evidence="9 10" key="1">
    <citation type="submission" date="2020-04" db="EMBL/GenBank/DDBJ databases">
        <title>A Flavivirga sp. nov.</title>
        <authorList>
            <person name="Sun X."/>
        </authorList>
    </citation>
    <scope>NUCLEOTIDE SEQUENCE [LARGE SCALE GENOMIC DNA]</scope>
    <source>
        <strain evidence="9 10">Y03</strain>
    </source>
</reference>
<evidence type="ECO:0000313" key="10">
    <source>
        <dbReference type="Proteomes" id="UP000746690"/>
    </source>
</evidence>
<keyword evidence="1" id="KW-0813">Transport</keyword>
<dbReference type="InterPro" id="IPR009014">
    <property type="entry name" value="Transketo_C/PFOR_II"/>
</dbReference>
<dbReference type="InterPro" id="IPR033412">
    <property type="entry name" value="PFOR_II"/>
</dbReference>
<dbReference type="InterPro" id="IPR002869">
    <property type="entry name" value="Pyrv_flavodox_OxRed_cen"/>
</dbReference>
<dbReference type="Proteomes" id="UP000746690">
    <property type="component" value="Unassembled WGS sequence"/>
</dbReference>
<dbReference type="InterPro" id="IPR029061">
    <property type="entry name" value="THDP-binding"/>
</dbReference>
<organism evidence="9 10">
    <name type="scientific">Flavivirga algicola</name>
    <dbReference type="NCBI Taxonomy" id="2729136"/>
    <lineage>
        <taxon>Bacteria</taxon>
        <taxon>Pseudomonadati</taxon>
        <taxon>Bacteroidota</taxon>
        <taxon>Flavobacteriia</taxon>
        <taxon>Flavobacteriales</taxon>
        <taxon>Flavobacteriaceae</taxon>
        <taxon>Flavivirga</taxon>
    </lineage>
</organism>
<dbReference type="Pfam" id="PF17147">
    <property type="entry name" value="PFOR_II"/>
    <property type="match status" value="1"/>
</dbReference>
<dbReference type="RefSeq" id="WP_169669331.1">
    <property type="nucleotide sequence ID" value="NZ_JABBHF010000001.1"/>
</dbReference>
<dbReference type="SUPFAM" id="SSF53323">
    <property type="entry name" value="Pyruvate-ferredoxin oxidoreductase, PFOR, domain III"/>
    <property type="match status" value="1"/>
</dbReference>
<dbReference type="Gene3D" id="3.40.50.970">
    <property type="match status" value="2"/>
</dbReference>
<gene>
    <name evidence="9" type="ORF">HHX25_01415</name>
</gene>
<evidence type="ECO:0000256" key="4">
    <source>
        <dbReference type="ARBA" id="ARBA00022982"/>
    </source>
</evidence>